<dbReference type="HOGENOM" id="CLU_3245490_0_0_2"/>
<dbReference type="GeneID" id="79570937"/>
<organism evidence="1 2">
    <name type="scientific">Pyrobaculum arsenaticum (strain DSM 13514 / JCM 11321 / PZ6)</name>
    <dbReference type="NCBI Taxonomy" id="340102"/>
    <lineage>
        <taxon>Archaea</taxon>
        <taxon>Thermoproteota</taxon>
        <taxon>Thermoprotei</taxon>
        <taxon>Thermoproteales</taxon>
        <taxon>Thermoproteaceae</taxon>
        <taxon>Pyrobaculum</taxon>
    </lineage>
</organism>
<accession>A4WKD5</accession>
<dbReference type="STRING" id="340102.Pars_1289"/>
<protein>
    <submittedName>
        <fullName evidence="1">Uncharacterized protein</fullName>
    </submittedName>
</protein>
<gene>
    <name evidence="1" type="ordered locus">Pars_1289</name>
</gene>
<dbReference type="AlphaFoldDB" id="A4WKD5"/>
<sequence length="42" mass="4619">MKKLTLSVKGDVLGRVKANLHRSGWATSISELFDDYIALLDG</sequence>
<dbReference type="Proteomes" id="UP000001567">
    <property type="component" value="Chromosome"/>
</dbReference>
<name>A4WKD5_PYRAR</name>
<dbReference type="EMBL" id="CP000660">
    <property type="protein sequence ID" value="ABP50852.1"/>
    <property type="molecule type" value="Genomic_DNA"/>
</dbReference>
<evidence type="ECO:0000313" key="2">
    <source>
        <dbReference type="Proteomes" id="UP000001567"/>
    </source>
</evidence>
<dbReference type="RefSeq" id="WP_011900759.1">
    <property type="nucleotide sequence ID" value="NC_009376.1"/>
</dbReference>
<reference evidence="1 2" key="1">
    <citation type="submission" date="2007-04" db="EMBL/GenBank/DDBJ databases">
        <title>Complete sequence of Pyrobaculum arsenaticum DSM 13514.</title>
        <authorList>
            <consortium name="US DOE Joint Genome Institute"/>
            <person name="Copeland A."/>
            <person name="Lucas S."/>
            <person name="Lapidus A."/>
            <person name="Barry K."/>
            <person name="Glavina del Rio T."/>
            <person name="Dalin E."/>
            <person name="Tice H."/>
            <person name="Pitluck S."/>
            <person name="Chain P."/>
            <person name="Malfatti S."/>
            <person name="Shin M."/>
            <person name="Vergez L."/>
            <person name="Schmutz J."/>
            <person name="Larimer F."/>
            <person name="Land M."/>
            <person name="Hauser L."/>
            <person name="Kyrpides N."/>
            <person name="Mikhailova N."/>
            <person name="Cozen A.E."/>
            <person name="Fitz-Gibbon S.T."/>
            <person name="House C.H."/>
            <person name="Saltikov C."/>
            <person name="Lowe T.M."/>
            <person name="Richardson P."/>
        </authorList>
    </citation>
    <scope>NUCLEOTIDE SEQUENCE [LARGE SCALE GENOMIC DNA]</scope>
    <source>
        <strain evidence="2">ATCC 700994 / DSM 13514 / JCM 11321 / PZ6</strain>
    </source>
</reference>
<dbReference type="KEGG" id="pas:Pars_1289"/>
<evidence type="ECO:0000313" key="1">
    <source>
        <dbReference type="EMBL" id="ABP50852.1"/>
    </source>
</evidence>
<proteinExistence type="predicted"/>